<feature type="non-terminal residue" evidence="2">
    <location>
        <position position="1"/>
    </location>
</feature>
<dbReference type="Pfam" id="PF01314">
    <property type="entry name" value="AFOR_C"/>
    <property type="match status" value="1"/>
</dbReference>
<organism evidence="2">
    <name type="scientific">marine sediment metagenome</name>
    <dbReference type="NCBI Taxonomy" id="412755"/>
    <lineage>
        <taxon>unclassified sequences</taxon>
        <taxon>metagenomes</taxon>
        <taxon>ecological metagenomes</taxon>
    </lineage>
</organism>
<evidence type="ECO:0000313" key="2">
    <source>
        <dbReference type="EMBL" id="GAG47194.1"/>
    </source>
</evidence>
<dbReference type="InterPro" id="IPR013985">
    <property type="entry name" value="Ald_Fedxn_OxRdtase_dom3"/>
</dbReference>
<dbReference type="PANTHER" id="PTHR30038:SF0">
    <property type="entry name" value="TUNGSTEN-CONTAINING ALDEHYDE FERREDOXIN OXIDOREDUCTASE"/>
    <property type="match status" value="1"/>
</dbReference>
<dbReference type="PANTHER" id="PTHR30038">
    <property type="entry name" value="ALDEHYDE FERREDOXIN OXIDOREDUCTASE"/>
    <property type="match status" value="1"/>
</dbReference>
<dbReference type="GO" id="GO:0016625">
    <property type="term" value="F:oxidoreductase activity, acting on the aldehyde or oxo group of donors, iron-sulfur protein as acceptor"/>
    <property type="evidence" value="ECO:0007669"/>
    <property type="project" value="InterPro"/>
</dbReference>
<dbReference type="InterPro" id="IPR036021">
    <property type="entry name" value="Tungsten_al_ferr_oxy-like_C"/>
</dbReference>
<evidence type="ECO:0000259" key="1">
    <source>
        <dbReference type="Pfam" id="PF01314"/>
    </source>
</evidence>
<name>X0XV55_9ZZZZ</name>
<dbReference type="EMBL" id="BARS01052940">
    <property type="protein sequence ID" value="GAG47194.1"/>
    <property type="molecule type" value="Genomic_DNA"/>
</dbReference>
<proteinExistence type="predicted"/>
<comment type="caution">
    <text evidence="2">The sequence shown here is derived from an EMBL/GenBank/DDBJ whole genome shotgun (WGS) entry which is preliminary data.</text>
</comment>
<reference evidence="2" key="1">
    <citation type="journal article" date="2014" name="Front. Microbiol.">
        <title>High frequency of phylogenetically diverse reductive dehalogenase-homologous genes in deep subseafloor sedimentary metagenomes.</title>
        <authorList>
            <person name="Kawai M."/>
            <person name="Futagami T."/>
            <person name="Toyoda A."/>
            <person name="Takaki Y."/>
            <person name="Nishi S."/>
            <person name="Hori S."/>
            <person name="Arai W."/>
            <person name="Tsubouchi T."/>
            <person name="Morono Y."/>
            <person name="Uchiyama I."/>
            <person name="Ito T."/>
            <person name="Fujiyama A."/>
            <person name="Inagaki F."/>
            <person name="Takami H."/>
        </authorList>
    </citation>
    <scope>NUCLEOTIDE SEQUENCE</scope>
    <source>
        <strain evidence="2">Expedition CK06-06</strain>
    </source>
</reference>
<dbReference type="InterPro" id="IPR051919">
    <property type="entry name" value="W-dependent_AOR"/>
</dbReference>
<dbReference type="AlphaFoldDB" id="X0XV55"/>
<dbReference type="GO" id="GO:0051536">
    <property type="term" value="F:iron-sulfur cluster binding"/>
    <property type="evidence" value="ECO:0007669"/>
    <property type="project" value="InterPro"/>
</dbReference>
<dbReference type="SUPFAM" id="SSF48310">
    <property type="entry name" value="Aldehyde ferredoxin oxidoreductase, C-terminal domains"/>
    <property type="match status" value="1"/>
</dbReference>
<gene>
    <name evidence="2" type="ORF">S01H1_78642</name>
</gene>
<dbReference type="InterPro" id="IPR001203">
    <property type="entry name" value="OxRdtase_Ald_Fedxn_C"/>
</dbReference>
<dbReference type="Gene3D" id="1.10.599.10">
    <property type="entry name" value="Aldehyde Ferredoxin Oxidoreductase Protein, subunit A, domain 3"/>
    <property type="match status" value="1"/>
</dbReference>
<feature type="domain" description="Aldehyde ferredoxin oxidoreductase C-terminal" evidence="1">
    <location>
        <begin position="1"/>
        <end position="83"/>
    </location>
</feature>
<protein>
    <recommendedName>
        <fullName evidence="1">Aldehyde ferredoxin oxidoreductase C-terminal domain-containing protein</fullName>
    </recommendedName>
</protein>
<sequence length="87" mass="9968">YTVDSFMLIGERIWNLERIFNLKAGFTKADDTLPPRMLKEPLPDGPGEGHVCRLDEMLPEYYQLRGWDEDGVPTSEKLSELGLEDVL</sequence>
<accession>X0XV55</accession>
<dbReference type="GO" id="GO:0009055">
    <property type="term" value="F:electron transfer activity"/>
    <property type="evidence" value="ECO:0007669"/>
    <property type="project" value="InterPro"/>
</dbReference>